<dbReference type="PANTHER" id="PTHR28094">
    <property type="entry name" value="MEIOTICALLY UP-REGULATED GENE 113 PROTEIN"/>
    <property type="match status" value="1"/>
</dbReference>
<feature type="compositionally biased region" description="Acidic residues" evidence="1">
    <location>
        <begin position="222"/>
        <end position="231"/>
    </location>
</feature>
<feature type="compositionally biased region" description="Polar residues" evidence="1">
    <location>
        <begin position="252"/>
        <end position="283"/>
    </location>
</feature>
<dbReference type="Pfam" id="PF10544">
    <property type="entry name" value="T5orf172"/>
    <property type="match status" value="1"/>
</dbReference>
<dbReference type="SMART" id="SM00974">
    <property type="entry name" value="T5orf172"/>
    <property type="match status" value="1"/>
</dbReference>
<feature type="compositionally biased region" description="Acidic residues" evidence="1">
    <location>
        <begin position="153"/>
        <end position="198"/>
    </location>
</feature>
<evidence type="ECO:0000259" key="2">
    <source>
        <dbReference type="SMART" id="SM00974"/>
    </source>
</evidence>
<feature type="region of interest" description="Disordered" evidence="1">
    <location>
        <begin position="148"/>
        <end position="313"/>
    </location>
</feature>
<protein>
    <recommendedName>
        <fullName evidence="2">Bacteriophage T5 Orf172 DNA-binding domain-containing protein</fullName>
    </recommendedName>
</protein>
<name>A0AA40K0H2_9PEZI</name>
<dbReference type="InterPro" id="IPR053006">
    <property type="entry name" value="Meiosis_regulatory"/>
</dbReference>
<dbReference type="EMBL" id="JAUKUD010000006">
    <property type="protein sequence ID" value="KAK0741433.1"/>
    <property type="molecule type" value="Genomic_DNA"/>
</dbReference>
<evidence type="ECO:0000313" key="3">
    <source>
        <dbReference type="EMBL" id="KAK0741433.1"/>
    </source>
</evidence>
<feature type="domain" description="Bacteriophage T5 Orf172 DNA-binding" evidence="2">
    <location>
        <begin position="399"/>
        <end position="515"/>
    </location>
</feature>
<reference evidence="3" key="1">
    <citation type="submission" date="2023-06" db="EMBL/GenBank/DDBJ databases">
        <title>Genome-scale phylogeny and comparative genomics of the fungal order Sordariales.</title>
        <authorList>
            <consortium name="Lawrence Berkeley National Laboratory"/>
            <person name="Hensen N."/>
            <person name="Bonometti L."/>
            <person name="Westerberg I."/>
            <person name="Brannstrom I.O."/>
            <person name="Guillou S."/>
            <person name="Cros-Aarteil S."/>
            <person name="Calhoun S."/>
            <person name="Haridas S."/>
            <person name="Kuo A."/>
            <person name="Mondo S."/>
            <person name="Pangilinan J."/>
            <person name="Riley R."/>
            <person name="LaButti K."/>
            <person name="Andreopoulos B."/>
            <person name="Lipzen A."/>
            <person name="Chen C."/>
            <person name="Yanf M."/>
            <person name="Daum C."/>
            <person name="Ng V."/>
            <person name="Clum A."/>
            <person name="Steindorff A."/>
            <person name="Ohm R."/>
            <person name="Martin F."/>
            <person name="Silar P."/>
            <person name="Natvig D."/>
            <person name="Lalanne C."/>
            <person name="Gautier V."/>
            <person name="Ament-velasquez S.L."/>
            <person name="Kruys A."/>
            <person name="Hutchinson M.I."/>
            <person name="Powell A.J."/>
            <person name="Barry K."/>
            <person name="Miller A.N."/>
            <person name="Grigoriev I.V."/>
            <person name="Debuchy R."/>
            <person name="Gladieux P."/>
            <person name="Thoren M.H."/>
            <person name="Johannesson H."/>
        </authorList>
    </citation>
    <scope>NUCLEOTIDE SEQUENCE</scope>
    <source>
        <strain evidence="3">SMH3187-1</strain>
    </source>
</reference>
<dbReference type="Proteomes" id="UP001172155">
    <property type="component" value="Unassembled WGS sequence"/>
</dbReference>
<organism evidence="3 4">
    <name type="scientific">Schizothecium vesticola</name>
    <dbReference type="NCBI Taxonomy" id="314040"/>
    <lineage>
        <taxon>Eukaryota</taxon>
        <taxon>Fungi</taxon>
        <taxon>Dikarya</taxon>
        <taxon>Ascomycota</taxon>
        <taxon>Pezizomycotina</taxon>
        <taxon>Sordariomycetes</taxon>
        <taxon>Sordariomycetidae</taxon>
        <taxon>Sordariales</taxon>
        <taxon>Schizotheciaceae</taxon>
        <taxon>Schizothecium</taxon>
    </lineage>
</organism>
<gene>
    <name evidence="3" type="ORF">B0T18DRAFT_432538</name>
</gene>
<evidence type="ECO:0000313" key="4">
    <source>
        <dbReference type="Proteomes" id="UP001172155"/>
    </source>
</evidence>
<keyword evidence="4" id="KW-1185">Reference proteome</keyword>
<dbReference type="AlphaFoldDB" id="A0AA40K0H2"/>
<dbReference type="PANTHER" id="PTHR28094:SF1">
    <property type="entry name" value="MEIOTICALLY UP-REGULATED GENE 113 PROTEIN"/>
    <property type="match status" value="1"/>
</dbReference>
<accession>A0AA40K0H2</accession>
<sequence length="579" mass="63765">MGPPASHCLERCDGGRDYRFRSPQALRALLGLSPPYDKCLAHAPYARNAPHCSRPVNRAKAASVPSLLGSLQRARVPSTTAEVLLKTLSTHAVCGITGWHQNKAVEVYLGWQRELWEECLHLNGLDPRQWGKQVPSMTGWACGLNRARREQGWEDDENEDEDTEDEDTEDEDTEDGDIEDDYTEEEFSEENDSDEDDIVSLSGGTLTDSDVASDFDGRDISFDIEEDDSSSEEIVATPDTTISDLDGDSPDFTDSQDTPSHGSVPTSPISAYYSTTGTESTPDTVDEPPAISAGDAAAGSDESEVQEEGGSSDVDEFTTHLLDIDVEIFQKADTAVGSASVPSILSPGPPAPASPPAGFCLYPQAPSPASQLKQLLNLMTQTVSQQRRYTGVLYGFARPSAQGMLKIGVVKDRVVAERPFADPVDHRLATWQAQCGHPVVEVFRRPIACAAAERIESLVHLALREYRRVEDPPCGRCERRKRASRARTGGRCSGGKHDEWFEVDVETAKRAVELWTAFAEQLPYDRYGRLLDFWSAKVEAAKARIRPGDTVKSWQEAIPRLIEECTRTELEDLISRLYV</sequence>
<evidence type="ECO:0000256" key="1">
    <source>
        <dbReference type="SAM" id="MobiDB-lite"/>
    </source>
</evidence>
<comment type="caution">
    <text evidence="3">The sequence shown here is derived from an EMBL/GenBank/DDBJ whole genome shotgun (WGS) entry which is preliminary data.</text>
</comment>
<proteinExistence type="predicted"/>
<dbReference type="InterPro" id="IPR018306">
    <property type="entry name" value="Phage_T5_Orf172_DNA-bd"/>
</dbReference>